<sequence length="774" mass="82046">MLLAAALVSGLSGDVGSFVIIATVLSLSITLDIVQEHRAELTAEALRESVAIRADAVRDGKDVTVLVTALVPGDIVKLRVGDLIPADGIVLDAQELEINEALMTGEPFPAFKTDAPCSAASPAEATNALFAGTSTVGGSGRMLVVKTGGRTRFGAIAAALAANAPPTALEQGVHKLGLLILRLTLFLTLFVLLAHLVAQRPALESFLFAVALAVGLTPELLPMVMTVTLARGALRMADRKVIVKRLSAIHDLGAMDTLCVDKTGTLTEAKITLEAHVDPKGRPSDRVLSLAYLNSTFQAGVRSPLDDAILSARNGAIDGCVVRLSEVPFDFERRCLSVLVAQNDEHILIAKGAPESILARSVAVDIDGLAHPLDAAWQQKMRDIQDQYARDGLRLLAVAVRSVPHEQQTIAVGDEADLTMTGFCVFADPPKQDAASAIEALTSLGITIKILSGDHGAVVSHVARSVGLQSDRIMTGAEISELSDAALTARVDNIDLFARIDPDQKRRIIAALRHRNHVVGFMGDGVNDAPAIHAAHVGISVTGATEVARAAADIILLAPDLSVLAAGVREGRRTFANILKYVRMGTSSNFGNMLSMALASIVLPFLPLLPLQILLNNLIYDLSEIGIPFDEVDPEDLAQPEAWNMARILRFTIIMGIVSSLFDVITFAVLLKLFEANAAQFQTGWFVESISTQILVIFVIRSRRMPWGGNRPHVILIATSLGALAAGVALALGPWGRLFGFTPPSAALLATIIAIAAAYLFSAEIAKRLAVSSP</sequence>
<proteinExistence type="predicted"/>
<dbReference type="Gene3D" id="3.40.50.1000">
    <property type="entry name" value="HAD superfamily/HAD-like"/>
    <property type="match status" value="1"/>
</dbReference>
<comment type="subcellular location">
    <subcellularLocation>
        <location evidence="1">Cell membrane</location>
        <topology evidence="1">Multi-pass membrane protein</topology>
    </subcellularLocation>
</comment>
<evidence type="ECO:0000256" key="2">
    <source>
        <dbReference type="ARBA" id="ARBA00022475"/>
    </source>
</evidence>
<dbReference type="Proteomes" id="UP000317176">
    <property type="component" value="Unassembled WGS sequence"/>
</dbReference>
<dbReference type="InterPro" id="IPR018303">
    <property type="entry name" value="ATPase_P-typ_P_site"/>
</dbReference>
<keyword evidence="10 11" id="KW-0472">Membrane</keyword>
<dbReference type="EMBL" id="VLKL01000003">
    <property type="protein sequence ID" value="TWI08400.1"/>
    <property type="molecule type" value="Genomic_DNA"/>
</dbReference>
<gene>
    <name evidence="14" type="ORF">IQ17_01214</name>
</gene>
<dbReference type="GO" id="GO:0016887">
    <property type="term" value="F:ATP hydrolysis activity"/>
    <property type="evidence" value="ECO:0007669"/>
    <property type="project" value="InterPro"/>
</dbReference>
<evidence type="ECO:0000256" key="8">
    <source>
        <dbReference type="ARBA" id="ARBA00022967"/>
    </source>
</evidence>
<dbReference type="GO" id="GO:0015444">
    <property type="term" value="F:P-type magnesium transporter activity"/>
    <property type="evidence" value="ECO:0007669"/>
    <property type="project" value="InterPro"/>
</dbReference>
<dbReference type="SUPFAM" id="SSF56784">
    <property type="entry name" value="HAD-like"/>
    <property type="match status" value="1"/>
</dbReference>
<accession>A0A562LL83</accession>
<feature type="transmembrane region" description="Helical" evidence="11">
    <location>
        <begin position="648"/>
        <end position="671"/>
    </location>
</feature>
<dbReference type="InterPro" id="IPR059000">
    <property type="entry name" value="ATPase_P-type_domA"/>
</dbReference>
<dbReference type="InterPro" id="IPR006068">
    <property type="entry name" value="ATPase_P-typ_cation-transptr_C"/>
</dbReference>
<feature type="domain" description="P-type ATPase A" evidence="12">
    <location>
        <begin position="51"/>
        <end position="160"/>
    </location>
</feature>
<dbReference type="SUPFAM" id="SSF81665">
    <property type="entry name" value="Calcium ATPase, transmembrane domain M"/>
    <property type="match status" value="1"/>
</dbReference>
<feature type="transmembrane region" description="Helical" evidence="11">
    <location>
        <begin position="593"/>
        <end position="615"/>
    </location>
</feature>
<keyword evidence="2" id="KW-1003">Cell membrane</keyword>
<dbReference type="Pfam" id="PF00122">
    <property type="entry name" value="E1-E2_ATPase"/>
    <property type="match status" value="1"/>
</dbReference>
<feature type="transmembrane region" description="Helical" evidence="11">
    <location>
        <begin position="176"/>
        <end position="198"/>
    </location>
</feature>
<keyword evidence="3" id="KW-0597">Phosphoprotein</keyword>
<dbReference type="Gene3D" id="2.70.150.10">
    <property type="entry name" value="Calcium-transporting ATPase, cytoplasmic transduction domain A"/>
    <property type="match status" value="1"/>
</dbReference>
<dbReference type="SFLD" id="SFLDG00002">
    <property type="entry name" value="C1.7:_P-type_atpase_like"/>
    <property type="match status" value="1"/>
</dbReference>
<evidence type="ECO:0000256" key="6">
    <source>
        <dbReference type="ARBA" id="ARBA00022840"/>
    </source>
</evidence>
<reference evidence="14 15" key="1">
    <citation type="journal article" date="2015" name="Stand. Genomic Sci.">
        <title>Genomic Encyclopedia of Bacterial and Archaeal Type Strains, Phase III: the genomes of soil and plant-associated and newly described type strains.</title>
        <authorList>
            <person name="Whitman W.B."/>
            <person name="Woyke T."/>
            <person name="Klenk H.P."/>
            <person name="Zhou Y."/>
            <person name="Lilburn T.G."/>
            <person name="Beck B.J."/>
            <person name="De Vos P."/>
            <person name="Vandamme P."/>
            <person name="Eisen J.A."/>
            <person name="Garrity G."/>
            <person name="Hugenholtz P."/>
            <person name="Kyrpides N.C."/>
        </authorList>
    </citation>
    <scope>NUCLEOTIDE SEQUENCE [LARGE SCALE GENOMIC DNA]</scope>
    <source>
        <strain evidence="14 15">CGMCC 1.10947</strain>
    </source>
</reference>
<dbReference type="Pfam" id="PF13246">
    <property type="entry name" value="Cation_ATPase"/>
    <property type="match status" value="1"/>
</dbReference>
<dbReference type="SUPFAM" id="SSF81653">
    <property type="entry name" value="Calcium ATPase, transduction domain A"/>
    <property type="match status" value="1"/>
</dbReference>
<evidence type="ECO:0000256" key="10">
    <source>
        <dbReference type="ARBA" id="ARBA00023136"/>
    </source>
</evidence>
<keyword evidence="4 11" id="KW-0812">Transmembrane</keyword>
<dbReference type="NCBIfam" id="TIGR01524">
    <property type="entry name" value="ATPase-IIIB_Mg"/>
    <property type="match status" value="1"/>
</dbReference>
<dbReference type="SFLD" id="SFLDF00027">
    <property type="entry name" value="p-type_atpase"/>
    <property type="match status" value="1"/>
</dbReference>
<keyword evidence="8" id="KW-1278">Translocase</keyword>
<evidence type="ECO:0000313" key="14">
    <source>
        <dbReference type="EMBL" id="TWI08400.1"/>
    </source>
</evidence>
<dbReference type="InterPro" id="IPR044492">
    <property type="entry name" value="P_typ_ATPase_HD_dom"/>
</dbReference>
<feature type="domain" description="Cation-transporting P-type ATPase C-terminal" evidence="13">
    <location>
        <begin position="605"/>
        <end position="769"/>
    </location>
</feature>
<evidence type="ECO:0000259" key="12">
    <source>
        <dbReference type="Pfam" id="PF00122"/>
    </source>
</evidence>
<keyword evidence="5" id="KW-0547">Nucleotide-binding</keyword>
<feature type="transmembrane region" description="Helical" evidence="11">
    <location>
        <begin position="683"/>
        <end position="702"/>
    </location>
</feature>
<evidence type="ECO:0000256" key="5">
    <source>
        <dbReference type="ARBA" id="ARBA00022741"/>
    </source>
</evidence>
<dbReference type="InterPro" id="IPR023214">
    <property type="entry name" value="HAD_sf"/>
</dbReference>
<evidence type="ECO:0000313" key="15">
    <source>
        <dbReference type="Proteomes" id="UP000317176"/>
    </source>
</evidence>
<evidence type="ECO:0000256" key="1">
    <source>
        <dbReference type="ARBA" id="ARBA00004651"/>
    </source>
</evidence>
<dbReference type="Gene3D" id="3.40.1110.10">
    <property type="entry name" value="Calcium-transporting ATPase, cytoplasmic domain N"/>
    <property type="match status" value="1"/>
</dbReference>
<dbReference type="InterPro" id="IPR036412">
    <property type="entry name" value="HAD-like_sf"/>
</dbReference>
<evidence type="ECO:0000256" key="3">
    <source>
        <dbReference type="ARBA" id="ARBA00022553"/>
    </source>
</evidence>
<dbReference type="InterPro" id="IPR023298">
    <property type="entry name" value="ATPase_P-typ_TM_dom_sf"/>
</dbReference>
<evidence type="ECO:0000256" key="7">
    <source>
        <dbReference type="ARBA" id="ARBA00022842"/>
    </source>
</evidence>
<dbReference type="GO" id="GO:0005886">
    <property type="term" value="C:plasma membrane"/>
    <property type="evidence" value="ECO:0007669"/>
    <property type="project" value="UniProtKB-SubCell"/>
</dbReference>
<evidence type="ECO:0000256" key="4">
    <source>
        <dbReference type="ARBA" id="ARBA00022692"/>
    </source>
</evidence>
<keyword evidence="9 11" id="KW-1133">Transmembrane helix</keyword>
<organism evidence="14 15">
    <name type="scientific">Bradyrhizobium daqingense</name>
    <dbReference type="NCBI Taxonomy" id="993502"/>
    <lineage>
        <taxon>Bacteria</taxon>
        <taxon>Pseudomonadati</taxon>
        <taxon>Pseudomonadota</taxon>
        <taxon>Alphaproteobacteria</taxon>
        <taxon>Hyphomicrobiales</taxon>
        <taxon>Nitrobacteraceae</taxon>
        <taxon>Bradyrhizobium</taxon>
    </lineage>
</organism>
<feature type="transmembrane region" description="Helical" evidence="11">
    <location>
        <begin position="714"/>
        <end position="735"/>
    </location>
</feature>
<dbReference type="PROSITE" id="PS00154">
    <property type="entry name" value="ATPASE_E1_E2"/>
    <property type="match status" value="1"/>
</dbReference>
<dbReference type="Pfam" id="PF00689">
    <property type="entry name" value="Cation_ATPase_C"/>
    <property type="match status" value="1"/>
</dbReference>
<evidence type="ECO:0000256" key="11">
    <source>
        <dbReference type="SAM" id="Phobius"/>
    </source>
</evidence>
<dbReference type="AlphaFoldDB" id="A0A562LL83"/>
<name>A0A562LL83_9BRAD</name>
<feature type="transmembrane region" description="Helical" evidence="11">
    <location>
        <begin position="741"/>
        <end position="761"/>
    </location>
</feature>
<dbReference type="GO" id="GO:0005524">
    <property type="term" value="F:ATP binding"/>
    <property type="evidence" value="ECO:0007669"/>
    <property type="project" value="UniProtKB-KW"/>
</dbReference>
<evidence type="ECO:0000256" key="9">
    <source>
        <dbReference type="ARBA" id="ARBA00022989"/>
    </source>
</evidence>
<dbReference type="InterPro" id="IPR006415">
    <property type="entry name" value="P-type_ATPase_IIIB"/>
</dbReference>
<keyword evidence="6" id="KW-0067">ATP-binding</keyword>
<keyword evidence="7" id="KW-0460">Magnesium</keyword>
<dbReference type="InterPro" id="IPR023299">
    <property type="entry name" value="ATPase_P-typ_cyto_dom_N"/>
</dbReference>
<dbReference type="NCBIfam" id="TIGR01494">
    <property type="entry name" value="ATPase_P-type"/>
    <property type="match status" value="2"/>
</dbReference>
<dbReference type="InterPro" id="IPR001757">
    <property type="entry name" value="P_typ_ATPase"/>
</dbReference>
<dbReference type="PRINTS" id="PR01836">
    <property type="entry name" value="MGATPASE"/>
</dbReference>
<protein>
    <submittedName>
        <fullName evidence="14">Mg2+-importing ATPase</fullName>
    </submittedName>
</protein>
<comment type="caution">
    <text evidence="14">The sequence shown here is derived from an EMBL/GenBank/DDBJ whole genome shotgun (WGS) entry which is preliminary data.</text>
</comment>
<evidence type="ECO:0000259" key="13">
    <source>
        <dbReference type="Pfam" id="PF00689"/>
    </source>
</evidence>
<dbReference type="SFLD" id="SFLDS00003">
    <property type="entry name" value="Haloacid_Dehalogenase"/>
    <property type="match status" value="1"/>
</dbReference>
<dbReference type="PANTHER" id="PTHR42861">
    <property type="entry name" value="CALCIUM-TRANSPORTING ATPASE"/>
    <property type="match status" value="1"/>
</dbReference>
<dbReference type="Gene3D" id="1.20.1110.10">
    <property type="entry name" value="Calcium-transporting ATPase, transmembrane domain"/>
    <property type="match status" value="1"/>
</dbReference>
<keyword evidence="15" id="KW-1185">Reference proteome</keyword>
<dbReference type="InterPro" id="IPR008250">
    <property type="entry name" value="ATPase_P-typ_transduc_dom_A_sf"/>
</dbReference>
<feature type="transmembrane region" description="Helical" evidence="11">
    <location>
        <begin position="205"/>
        <end position="230"/>
    </location>
</feature>